<feature type="domain" description="Reverse transcriptase zinc-binding" evidence="2">
    <location>
        <begin position="36"/>
        <end position="128"/>
    </location>
</feature>
<name>A0AA88AD46_FICCA</name>
<organism evidence="3 4">
    <name type="scientific">Ficus carica</name>
    <name type="common">Common fig</name>
    <dbReference type="NCBI Taxonomy" id="3494"/>
    <lineage>
        <taxon>Eukaryota</taxon>
        <taxon>Viridiplantae</taxon>
        <taxon>Streptophyta</taxon>
        <taxon>Embryophyta</taxon>
        <taxon>Tracheophyta</taxon>
        <taxon>Spermatophyta</taxon>
        <taxon>Magnoliopsida</taxon>
        <taxon>eudicotyledons</taxon>
        <taxon>Gunneridae</taxon>
        <taxon>Pentapetalae</taxon>
        <taxon>rosids</taxon>
        <taxon>fabids</taxon>
        <taxon>Rosales</taxon>
        <taxon>Moraceae</taxon>
        <taxon>Ficeae</taxon>
        <taxon>Ficus</taxon>
    </lineage>
</organism>
<comment type="caution">
    <text evidence="3">The sequence shown here is derived from an EMBL/GenBank/DDBJ whole genome shotgun (WGS) entry which is preliminary data.</text>
</comment>
<evidence type="ECO:0000259" key="2">
    <source>
        <dbReference type="Pfam" id="PF13966"/>
    </source>
</evidence>
<dbReference type="GO" id="GO:0004523">
    <property type="term" value="F:RNA-DNA hybrid ribonuclease activity"/>
    <property type="evidence" value="ECO:0007669"/>
    <property type="project" value="InterPro"/>
</dbReference>
<accession>A0AA88AD46</accession>
<dbReference type="InterPro" id="IPR002156">
    <property type="entry name" value="RNaseH_domain"/>
</dbReference>
<evidence type="ECO:0000259" key="1">
    <source>
        <dbReference type="Pfam" id="PF13456"/>
    </source>
</evidence>
<evidence type="ECO:0000313" key="4">
    <source>
        <dbReference type="Proteomes" id="UP001187192"/>
    </source>
</evidence>
<dbReference type="AlphaFoldDB" id="A0AA88AD46"/>
<proteinExistence type="predicted"/>
<keyword evidence="4" id="KW-1185">Reference proteome</keyword>
<protein>
    <recommendedName>
        <fullName evidence="5">Reverse transcriptase zinc-binding domain-containing protein</fullName>
    </recommendedName>
</protein>
<dbReference type="InterPro" id="IPR026960">
    <property type="entry name" value="RVT-Znf"/>
</dbReference>
<dbReference type="Pfam" id="PF13456">
    <property type="entry name" value="RVT_3"/>
    <property type="match status" value="1"/>
</dbReference>
<evidence type="ECO:0000313" key="3">
    <source>
        <dbReference type="EMBL" id="GMN49620.1"/>
    </source>
</evidence>
<dbReference type="Proteomes" id="UP001187192">
    <property type="component" value="Unassembled WGS sequence"/>
</dbReference>
<reference evidence="3" key="1">
    <citation type="submission" date="2023-07" db="EMBL/GenBank/DDBJ databases">
        <title>draft genome sequence of fig (Ficus carica).</title>
        <authorList>
            <person name="Takahashi T."/>
            <person name="Nishimura K."/>
        </authorList>
    </citation>
    <scope>NUCLEOTIDE SEQUENCE</scope>
</reference>
<sequence length="246" mass="28383">MSYFWEVGREAIFSIPLGVRARSDMMLWHYEDNGCYTVRSGYKVAMDSQILESCVEKGVEGKWWKRLWKLNVPSKVKILIWHVYHNALPVRDLYAKRWVNCPCPRSCPCCREEVEDVSHIFLRCAAALECKATLLHIAEALSTREEIPLAQSCGLKHWLLESDAVNIIRAIQRSSSRAPESYMIADIKETILHTVSGKTCYISRCENNVAHFLTNLVFQNFSDLLCYEFVPLVLRLFVLFDLQASE</sequence>
<dbReference type="EMBL" id="BTGU01000031">
    <property type="protein sequence ID" value="GMN49620.1"/>
    <property type="molecule type" value="Genomic_DNA"/>
</dbReference>
<dbReference type="GO" id="GO:0003676">
    <property type="term" value="F:nucleic acid binding"/>
    <property type="evidence" value="ECO:0007669"/>
    <property type="project" value="InterPro"/>
</dbReference>
<evidence type="ECO:0008006" key="5">
    <source>
        <dbReference type="Google" id="ProtNLM"/>
    </source>
</evidence>
<feature type="domain" description="RNase H type-1" evidence="1">
    <location>
        <begin position="137"/>
        <end position="215"/>
    </location>
</feature>
<dbReference type="Pfam" id="PF13966">
    <property type="entry name" value="zf-RVT"/>
    <property type="match status" value="1"/>
</dbReference>
<gene>
    <name evidence="3" type="ORF">TIFTF001_018782</name>
</gene>